<dbReference type="OrthoDB" id="2804418at2759"/>
<dbReference type="EMBL" id="KB445802">
    <property type="protein sequence ID" value="EMD34845.1"/>
    <property type="molecule type" value="Genomic_DNA"/>
</dbReference>
<reference evidence="1 2" key="1">
    <citation type="journal article" date="2012" name="Proc. Natl. Acad. Sci. U.S.A.">
        <title>Comparative genomics of Ceriporiopsis subvermispora and Phanerochaete chrysosporium provide insight into selective ligninolysis.</title>
        <authorList>
            <person name="Fernandez-Fueyo E."/>
            <person name="Ruiz-Duenas F.J."/>
            <person name="Ferreira P."/>
            <person name="Floudas D."/>
            <person name="Hibbett D.S."/>
            <person name="Canessa P."/>
            <person name="Larrondo L.F."/>
            <person name="James T.Y."/>
            <person name="Seelenfreund D."/>
            <person name="Lobos S."/>
            <person name="Polanco R."/>
            <person name="Tello M."/>
            <person name="Honda Y."/>
            <person name="Watanabe T."/>
            <person name="Watanabe T."/>
            <person name="Ryu J.S."/>
            <person name="Kubicek C.P."/>
            <person name="Schmoll M."/>
            <person name="Gaskell J."/>
            <person name="Hammel K.E."/>
            <person name="St John F.J."/>
            <person name="Vanden Wymelenberg A."/>
            <person name="Sabat G."/>
            <person name="Splinter BonDurant S."/>
            <person name="Syed K."/>
            <person name="Yadav J.S."/>
            <person name="Doddapaneni H."/>
            <person name="Subramanian V."/>
            <person name="Lavin J.L."/>
            <person name="Oguiza J.A."/>
            <person name="Perez G."/>
            <person name="Pisabarro A.G."/>
            <person name="Ramirez L."/>
            <person name="Santoyo F."/>
            <person name="Master E."/>
            <person name="Coutinho P.M."/>
            <person name="Henrissat B."/>
            <person name="Lombard V."/>
            <person name="Magnuson J.K."/>
            <person name="Kuees U."/>
            <person name="Hori C."/>
            <person name="Igarashi K."/>
            <person name="Samejima M."/>
            <person name="Held B.W."/>
            <person name="Barry K.W."/>
            <person name="LaButti K.M."/>
            <person name="Lapidus A."/>
            <person name="Lindquist E.A."/>
            <person name="Lucas S.M."/>
            <person name="Riley R."/>
            <person name="Salamov A.A."/>
            <person name="Hoffmeister D."/>
            <person name="Schwenk D."/>
            <person name="Hadar Y."/>
            <person name="Yarden O."/>
            <person name="de Vries R.P."/>
            <person name="Wiebenga A."/>
            <person name="Stenlid J."/>
            <person name="Eastwood D."/>
            <person name="Grigoriev I.V."/>
            <person name="Berka R.M."/>
            <person name="Blanchette R.A."/>
            <person name="Kersten P."/>
            <person name="Martinez A.T."/>
            <person name="Vicuna R."/>
            <person name="Cullen D."/>
        </authorList>
    </citation>
    <scope>NUCLEOTIDE SEQUENCE [LARGE SCALE GENOMIC DNA]</scope>
    <source>
        <strain evidence="1 2">B</strain>
    </source>
</reference>
<dbReference type="AlphaFoldDB" id="M2QRP6"/>
<organism evidence="1 2">
    <name type="scientific">Ceriporiopsis subvermispora (strain B)</name>
    <name type="common">White-rot fungus</name>
    <name type="synonym">Gelatoporia subvermispora</name>
    <dbReference type="NCBI Taxonomy" id="914234"/>
    <lineage>
        <taxon>Eukaryota</taxon>
        <taxon>Fungi</taxon>
        <taxon>Dikarya</taxon>
        <taxon>Basidiomycota</taxon>
        <taxon>Agaricomycotina</taxon>
        <taxon>Agaricomycetes</taxon>
        <taxon>Polyporales</taxon>
        <taxon>Gelatoporiaceae</taxon>
        <taxon>Gelatoporia</taxon>
    </lineage>
</organism>
<accession>M2QRP6</accession>
<keyword evidence="2" id="KW-1185">Reference proteome</keyword>
<evidence type="ECO:0000313" key="1">
    <source>
        <dbReference type="EMBL" id="EMD34845.1"/>
    </source>
</evidence>
<protein>
    <submittedName>
        <fullName evidence="1">Uncharacterized protein</fullName>
    </submittedName>
</protein>
<gene>
    <name evidence="1" type="ORF">CERSUDRAFT_117051</name>
</gene>
<dbReference type="Proteomes" id="UP000016930">
    <property type="component" value="Unassembled WGS sequence"/>
</dbReference>
<dbReference type="HOGENOM" id="CLU_662212_0_0_1"/>
<name>M2QRP6_CERS8</name>
<evidence type="ECO:0000313" key="2">
    <source>
        <dbReference type="Proteomes" id="UP000016930"/>
    </source>
</evidence>
<proteinExistence type="predicted"/>
<sequence>MQMPLPDYIGALPVFENLVGRSVLYLLSDQLVAVPDKVLDQRSPYGPCPTFFLSARRYCEWNRFEEHPSVAWDQLSQFLVYQSSEQAAECAIAMALDGIPSTLVRKRPLVVDRKSGNPYEPRGVDCSLLYNPVSPTTRRSQARMHYLPICQAHPSLVLCSKGPVAWTGSEDLPGSLSSVLEDMASTATISLDSLVSAWSHRKGRLQVNCPSDIPELESDGEHALPGWAFLLGIVYDAEEIHFIAHIPRIHDGETEYKYISLLFETLPFPAIDTSNSSENSLQDRYRVALAFLCLQHHIFRLTSLWDGVAWPLEVVQEPLNVMRKVMDSWCDTPTPSQAPSDFMPLPPGFEIDGFDDEDDDPTHISDPITAPVKVRPRVDEWLKTLEGCSFEELEPWIGVV</sequence>
<dbReference type="STRING" id="914234.M2QRP6"/>